<name>A0ABQ6BY01_9NEIS</name>
<keyword evidence="1 3" id="KW-0436">Ligase</keyword>
<dbReference type="PROSITE" id="PS51733">
    <property type="entry name" value="BPL_LPL_CATALYTIC"/>
    <property type="match status" value="1"/>
</dbReference>
<dbReference type="Pfam" id="PF03099">
    <property type="entry name" value="BPL_LplA_LipB"/>
    <property type="match status" value="1"/>
</dbReference>
<dbReference type="InterPro" id="IPR036388">
    <property type="entry name" value="WH-like_DNA-bd_sf"/>
</dbReference>
<accession>A0ABQ6BY01</accession>
<dbReference type="GO" id="GO:0016874">
    <property type="term" value="F:ligase activity"/>
    <property type="evidence" value="ECO:0007669"/>
    <property type="project" value="UniProtKB-KW"/>
</dbReference>
<gene>
    <name evidence="3" type="primary">birA</name>
    <name evidence="3" type="ORF">GCM10007860_34330</name>
</gene>
<evidence type="ECO:0000313" key="3">
    <source>
        <dbReference type="EMBL" id="GLS06257.1"/>
    </source>
</evidence>
<dbReference type="PANTHER" id="PTHR12835:SF5">
    <property type="entry name" value="BIOTIN--PROTEIN LIGASE"/>
    <property type="match status" value="1"/>
</dbReference>
<dbReference type="Pfam" id="PF08279">
    <property type="entry name" value="HTH_11"/>
    <property type="match status" value="1"/>
</dbReference>
<dbReference type="InterPro" id="IPR013196">
    <property type="entry name" value="HTH_11"/>
</dbReference>
<dbReference type="Gene3D" id="3.30.930.10">
    <property type="entry name" value="Bira Bifunctional Protein, Domain 2"/>
    <property type="match status" value="1"/>
</dbReference>
<dbReference type="InterPro" id="IPR045864">
    <property type="entry name" value="aa-tRNA-synth_II/BPL/LPL"/>
</dbReference>
<dbReference type="PANTHER" id="PTHR12835">
    <property type="entry name" value="BIOTIN PROTEIN LIGASE"/>
    <property type="match status" value="1"/>
</dbReference>
<keyword evidence="4" id="KW-1185">Reference proteome</keyword>
<dbReference type="Proteomes" id="UP001156836">
    <property type="component" value="Unassembled WGS sequence"/>
</dbReference>
<dbReference type="InterPro" id="IPR004143">
    <property type="entry name" value="BPL_LPL_catalytic"/>
</dbReference>
<evidence type="ECO:0000313" key="4">
    <source>
        <dbReference type="Proteomes" id="UP001156836"/>
    </source>
</evidence>
<evidence type="ECO:0000259" key="2">
    <source>
        <dbReference type="PROSITE" id="PS51733"/>
    </source>
</evidence>
<dbReference type="SUPFAM" id="SSF50037">
    <property type="entry name" value="C-terminal domain of transcriptional repressors"/>
    <property type="match status" value="1"/>
</dbReference>
<comment type="caution">
    <text evidence="3">The sequence shown here is derived from an EMBL/GenBank/DDBJ whole genome shotgun (WGS) entry which is preliminary data.</text>
</comment>
<dbReference type="SUPFAM" id="SSF46785">
    <property type="entry name" value="Winged helix' DNA-binding domain"/>
    <property type="match status" value="1"/>
</dbReference>
<dbReference type="InterPro" id="IPR036390">
    <property type="entry name" value="WH_DNA-bd_sf"/>
</dbReference>
<sequence>MSHTLACLRFLAADHFTSGASIAERLSLSRASVSAALAEAEHYGVELERRHGVGYRLGRPIDWLDTDVIRAQLPPHSRLSLELAQRTDSTNRRLLAEPGHGKVLAAEWQDGGRGRMGRRWQARLGGSLMFSLCWQFPGGAATLAGLPLAVGSVVAETVTAAGARDVGLKWPNDLLLHTSQGDAKAGGILIEVAGDAMGPVSAVIGIGLNLAAPQVDDQHVAGLADHGLAVARNVLLGRLLAELEQALTHFASHGFADFRARWEARHAWQGKPVRLVAPSGQVRIGIADGVTDDGALRFRSVHGEEVVHSGDLSLRAAH</sequence>
<evidence type="ECO:0000256" key="1">
    <source>
        <dbReference type="ARBA" id="ARBA00022598"/>
    </source>
</evidence>
<dbReference type="InterPro" id="IPR008988">
    <property type="entry name" value="Transcriptional_repressor_C"/>
</dbReference>
<dbReference type="InterPro" id="IPR004408">
    <property type="entry name" value="Biotin_CoA_COase_ligase"/>
</dbReference>
<dbReference type="RefSeq" id="WP_018747226.1">
    <property type="nucleotide sequence ID" value="NZ_BSOZ01000115.1"/>
</dbReference>
<proteinExistence type="predicted"/>
<dbReference type="Gene3D" id="1.10.10.10">
    <property type="entry name" value="Winged helix-like DNA-binding domain superfamily/Winged helix DNA-binding domain"/>
    <property type="match status" value="1"/>
</dbReference>
<dbReference type="Gene3D" id="2.30.30.100">
    <property type="match status" value="1"/>
</dbReference>
<protein>
    <submittedName>
        <fullName evidence="3">Bifunctional ligase/repressor BirA</fullName>
    </submittedName>
</protein>
<organism evidence="3 4">
    <name type="scientific">Chitiniphilus shinanonensis</name>
    <dbReference type="NCBI Taxonomy" id="553088"/>
    <lineage>
        <taxon>Bacteria</taxon>
        <taxon>Pseudomonadati</taxon>
        <taxon>Pseudomonadota</taxon>
        <taxon>Betaproteobacteria</taxon>
        <taxon>Neisseriales</taxon>
        <taxon>Chitinibacteraceae</taxon>
        <taxon>Chitiniphilus</taxon>
    </lineage>
</organism>
<reference evidence="4" key="1">
    <citation type="journal article" date="2019" name="Int. J. Syst. Evol. Microbiol.">
        <title>The Global Catalogue of Microorganisms (GCM) 10K type strain sequencing project: providing services to taxonomists for standard genome sequencing and annotation.</title>
        <authorList>
            <consortium name="The Broad Institute Genomics Platform"/>
            <consortium name="The Broad Institute Genome Sequencing Center for Infectious Disease"/>
            <person name="Wu L."/>
            <person name="Ma J."/>
        </authorList>
    </citation>
    <scope>NUCLEOTIDE SEQUENCE [LARGE SCALE GENOMIC DNA]</scope>
    <source>
        <strain evidence="4">NBRC 104970</strain>
    </source>
</reference>
<feature type="domain" description="BPL/LPL catalytic" evidence="2">
    <location>
        <begin position="63"/>
        <end position="251"/>
    </location>
</feature>
<dbReference type="SUPFAM" id="SSF55681">
    <property type="entry name" value="Class II aaRS and biotin synthetases"/>
    <property type="match status" value="1"/>
</dbReference>
<dbReference type="NCBIfam" id="TIGR00121">
    <property type="entry name" value="birA_ligase"/>
    <property type="match status" value="1"/>
</dbReference>
<dbReference type="EMBL" id="BSOZ01000115">
    <property type="protein sequence ID" value="GLS06257.1"/>
    <property type="molecule type" value="Genomic_DNA"/>
</dbReference>